<organism evidence="1 2">
    <name type="scientific">Streptococcus vestibularis ATCC 49124</name>
    <dbReference type="NCBI Taxonomy" id="889206"/>
    <lineage>
        <taxon>Bacteria</taxon>
        <taxon>Bacillati</taxon>
        <taxon>Bacillota</taxon>
        <taxon>Bacilli</taxon>
        <taxon>Lactobacillales</taxon>
        <taxon>Streptococcaceae</taxon>
        <taxon>Streptococcus</taxon>
    </lineage>
</organism>
<protein>
    <recommendedName>
        <fullName evidence="3">Transposase</fullName>
    </recommendedName>
</protein>
<evidence type="ECO:0000313" key="2">
    <source>
        <dbReference type="Proteomes" id="UP000003697"/>
    </source>
</evidence>
<dbReference type="EMBL" id="AEVI01000008">
    <property type="protein sequence ID" value="EFX96895.1"/>
    <property type="molecule type" value="Genomic_DNA"/>
</dbReference>
<sequence>MIEDKVLRSYLLGTFLALYREKGKSKMEDMVGLTLAYLNIKKLVKMMVGKTYYLIQIPQYYWIVRELSVNIKKANIVFDVCLHSEGKLYRVLFQKLT</sequence>
<name>A0ABN0CIN5_STRVE</name>
<evidence type="ECO:0000313" key="1">
    <source>
        <dbReference type="EMBL" id="EFX96895.1"/>
    </source>
</evidence>
<proteinExistence type="predicted"/>
<dbReference type="Proteomes" id="UP000003697">
    <property type="component" value="Unassembled WGS sequence"/>
</dbReference>
<comment type="caution">
    <text evidence="1">The sequence shown here is derived from an EMBL/GenBank/DDBJ whole genome shotgun (WGS) entry which is preliminary data.</text>
</comment>
<gene>
    <name evidence="1" type="ORF">HMPREF9425_0234</name>
</gene>
<evidence type="ECO:0008006" key="3">
    <source>
        <dbReference type="Google" id="ProtNLM"/>
    </source>
</evidence>
<keyword evidence="2" id="KW-1185">Reference proteome</keyword>
<accession>A0ABN0CIN5</accession>
<reference evidence="1 2" key="1">
    <citation type="submission" date="2011-01" db="EMBL/GenBank/DDBJ databases">
        <authorList>
            <person name="Muzny D."/>
            <person name="Qin X."/>
            <person name="Buhay C."/>
            <person name="Dugan-Rocha S."/>
            <person name="Ding Y."/>
            <person name="Chen G."/>
            <person name="Hawes A."/>
            <person name="Holder M."/>
            <person name="Jhangiani S."/>
            <person name="Johnson A."/>
            <person name="Khan Z."/>
            <person name="Li Z."/>
            <person name="Liu W."/>
            <person name="Liu X."/>
            <person name="Perez L."/>
            <person name="Shen H."/>
            <person name="Wang Q."/>
            <person name="Watt J."/>
            <person name="Xi L."/>
            <person name="Xin Y."/>
            <person name="Zhou J."/>
            <person name="Deng J."/>
            <person name="Jiang H."/>
            <person name="Liu Y."/>
            <person name="Qu J."/>
            <person name="Song X.-Z."/>
            <person name="Zhang L."/>
            <person name="Villasana D."/>
            <person name="Johnson A."/>
            <person name="Liu J."/>
            <person name="Liyanage D."/>
            <person name="Lorensuhewa L."/>
            <person name="Robinson T."/>
            <person name="Song A."/>
            <person name="Song B.-B."/>
            <person name="Dinh H."/>
            <person name="Thornton R."/>
            <person name="Coyle M."/>
            <person name="Francisco L."/>
            <person name="Jackson L."/>
            <person name="Javaid M."/>
            <person name="Korchina V."/>
            <person name="Kovar C."/>
            <person name="Mata R."/>
            <person name="Mathew T."/>
            <person name="Ngo R."/>
            <person name="Nguyen L."/>
            <person name="Nguyen N."/>
            <person name="Okwuonu G."/>
            <person name="Ongeri F."/>
            <person name="Pham C."/>
            <person name="Simmons D."/>
            <person name="Wilczek-Boney K."/>
            <person name="Hale W."/>
            <person name="Jakkamsetti A."/>
            <person name="Pham P."/>
            <person name="Ruth R."/>
            <person name="San Lucas F."/>
            <person name="Warren J."/>
            <person name="Zhang J."/>
            <person name="Zhao Z."/>
            <person name="Zhou C."/>
            <person name="Zhu D."/>
            <person name="Lee S."/>
            <person name="Bess C."/>
            <person name="Blankenburg K."/>
            <person name="Forbes L."/>
            <person name="Fu Q."/>
            <person name="Gubbala S."/>
            <person name="Hirani K."/>
            <person name="Jayaseelan J.C."/>
            <person name="Lara F."/>
            <person name="Munidasa M."/>
            <person name="Palculict T."/>
            <person name="Patil S."/>
            <person name="Pu L.-L."/>
            <person name="Saada N."/>
            <person name="Tang L."/>
            <person name="Weissenberger G."/>
            <person name="Zhu Y."/>
            <person name="Hemphill L."/>
            <person name="Shang Y."/>
            <person name="Youmans B."/>
            <person name="Ayvaz T."/>
            <person name="Ross M."/>
            <person name="Santibanez J."/>
            <person name="Aqrawi P."/>
            <person name="Gross S."/>
            <person name="Joshi V."/>
            <person name="Fowler G."/>
            <person name="Nazareth L."/>
            <person name="Reid J."/>
            <person name="Worley K."/>
            <person name="Petrosino J."/>
            <person name="Highlander S."/>
            <person name="Gibbs R."/>
        </authorList>
    </citation>
    <scope>NUCLEOTIDE SEQUENCE [LARGE SCALE GENOMIC DNA]</scope>
    <source>
        <strain evidence="1 2">ATCC 49124</strain>
    </source>
</reference>